<feature type="region of interest" description="Disordered" evidence="3">
    <location>
        <begin position="399"/>
        <end position="440"/>
    </location>
</feature>
<dbReference type="RefSeq" id="XP_018190997.1">
    <property type="nucleotide sequence ID" value="XM_018335810.1"/>
</dbReference>
<dbReference type="EMBL" id="KV407455">
    <property type="protein sequence ID" value="KZF25442.1"/>
    <property type="molecule type" value="Genomic_DNA"/>
</dbReference>
<keyword evidence="6" id="KW-1185">Reference proteome</keyword>
<organism evidence="5 6">
    <name type="scientific">Xylona heveae (strain CBS 132557 / TC161)</name>
    <dbReference type="NCBI Taxonomy" id="1328760"/>
    <lineage>
        <taxon>Eukaryota</taxon>
        <taxon>Fungi</taxon>
        <taxon>Dikarya</taxon>
        <taxon>Ascomycota</taxon>
        <taxon>Pezizomycotina</taxon>
        <taxon>Xylonomycetes</taxon>
        <taxon>Xylonales</taxon>
        <taxon>Xylonaceae</taxon>
        <taxon>Xylona</taxon>
    </lineage>
</organism>
<feature type="compositionally biased region" description="Basic and acidic residues" evidence="3">
    <location>
        <begin position="278"/>
        <end position="292"/>
    </location>
</feature>
<gene>
    <name evidence="5" type="ORF">L228DRAFT_280684</name>
</gene>
<dbReference type="InterPro" id="IPR024061">
    <property type="entry name" value="NDT80_DNA-bd_dom"/>
</dbReference>
<dbReference type="InterPro" id="IPR008967">
    <property type="entry name" value="p53-like_TF_DNA-bd_sf"/>
</dbReference>
<dbReference type="Proteomes" id="UP000076632">
    <property type="component" value="Unassembled WGS sequence"/>
</dbReference>
<dbReference type="GO" id="GO:0045944">
    <property type="term" value="P:positive regulation of transcription by RNA polymerase II"/>
    <property type="evidence" value="ECO:0007669"/>
    <property type="project" value="TreeGrafter"/>
</dbReference>
<dbReference type="OrthoDB" id="2288358at2759"/>
<dbReference type="GeneID" id="28900947"/>
<dbReference type="AlphaFoldDB" id="A0A165IVF2"/>
<proteinExistence type="predicted"/>
<dbReference type="GO" id="GO:0003700">
    <property type="term" value="F:DNA-binding transcription factor activity"/>
    <property type="evidence" value="ECO:0007669"/>
    <property type="project" value="UniProtKB-UniRule"/>
</dbReference>
<dbReference type="GO" id="GO:0000228">
    <property type="term" value="C:nuclear chromosome"/>
    <property type="evidence" value="ECO:0007669"/>
    <property type="project" value="TreeGrafter"/>
</dbReference>
<name>A0A165IVF2_XYLHT</name>
<feature type="region of interest" description="Disordered" evidence="3">
    <location>
        <begin position="275"/>
        <end position="296"/>
    </location>
</feature>
<feature type="domain" description="NDT80" evidence="4">
    <location>
        <begin position="125"/>
        <end position="410"/>
    </location>
</feature>
<protein>
    <submittedName>
        <fullName evidence="5">p53-like transcription factor</fullName>
    </submittedName>
</protein>
<evidence type="ECO:0000313" key="5">
    <source>
        <dbReference type="EMBL" id="KZF25442.1"/>
    </source>
</evidence>
<reference evidence="5 6" key="1">
    <citation type="journal article" date="2016" name="Fungal Biol.">
        <title>The genome of Xylona heveae provides a window into fungal endophytism.</title>
        <authorList>
            <person name="Gazis R."/>
            <person name="Kuo A."/>
            <person name="Riley R."/>
            <person name="LaButti K."/>
            <person name="Lipzen A."/>
            <person name="Lin J."/>
            <person name="Amirebrahimi M."/>
            <person name="Hesse C.N."/>
            <person name="Spatafora J.W."/>
            <person name="Henrissat B."/>
            <person name="Hainaut M."/>
            <person name="Grigoriev I.V."/>
            <person name="Hibbett D.S."/>
        </authorList>
    </citation>
    <scope>NUCLEOTIDE SEQUENCE [LARGE SCALE GENOMIC DNA]</scope>
    <source>
        <strain evidence="5 6">TC161</strain>
    </source>
</reference>
<evidence type="ECO:0000256" key="3">
    <source>
        <dbReference type="SAM" id="MobiDB-lite"/>
    </source>
</evidence>
<dbReference type="InterPro" id="IPR037141">
    <property type="entry name" value="NDT80_DNA-bd_dom_sf"/>
</dbReference>
<evidence type="ECO:0000313" key="6">
    <source>
        <dbReference type="Proteomes" id="UP000076632"/>
    </source>
</evidence>
<feature type="region of interest" description="Disordered" evidence="3">
    <location>
        <begin position="1"/>
        <end position="20"/>
    </location>
</feature>
<feature type="compositionally biased region" description="Gly residues" evidence="3">
    <location>
        <begin position="418"/>
        <end position="429"/>
    </location>
</feature>
<dbReference type="GO" id="GO:0003677">
    <property type="term" value="F:DNA binding"/>
    <property type="evidence" value="ECO:0007669"/>
    <property type="project" value="UniProtKB-KW"/>
</dbReference>
<evidence type="ECO:0000259" key="4">
    <source>
        <dbReference type="PROSITE" id="PS51517"/>
    </source>
</evidence>
<feature type="compositionally biased region" description="Polar residues" evidence="3">
    <location>
        <begin position="127"/>
        <end position="136"/>
    </location>
</feature>
<feature type="compositionally biased region" description="Polar residues" evidence="3">
    <location>
        <begin position="99"/>
        <end position="120"/>
    </location>
</feature>
<dbReference type="Gene3D" id="2.60.40.1390">
    <property type="entry name" value="NDT80 DNA-binding domain"/>
    <property type="match status" value="1"/>
</dbReference>
<feature type="region of interest" description="Disordered" evidence="3">
    <location>
        <begin position="459"/>
        <end position="490"/>
    </location>
</feature>
<accession>A0A165IVF2</accession>
<dbReference type="InParanoid" id="A0A165IVF2"/>
<dbReference type="SUPFAM" id="SSF49417">
    <property type="entry name" value="p53-like transcription factors"/>
    <property type="match status" value="1"/>
</dbReference>
<dbReference type="Pfam" id="PF05224">
    <property type="entry name" value="NDT80_PhoG"/>
    <property type="match status" value="1"/>
</dbReference>
<dbReference type="PROSITE" id="PS51517">
    <property type="entry name" value="NDT80"/>
    <property type="match status" value="1"/>
</dbReference>
<feature type="compositionally biased region" description="Low complexity" evidence="3">
    <location>
        <begin position="82"/>
        <end position="97"/>
    </location>
</feature>
<dbReference type="PANTHER" id="PTHR35144">
    <property type="entry name" value="MEIOSIS-SPECIFIC TRANSCRIPTION FACTOR NDT80"/>
    <property type="match status" value="1"/>
</dbReference>
<sequence length="617" mass="65410">MSPVNSSIGSASTSPSSAASSLAFSPFMNVYQPGLSGTSNYSASPSVYSNTPNYSQSYAMSDVRPRISSIHGISGMPPPSRSPSAGHAASPSSFASARDNYTTSTPHLNRHTLSPRQTSEVLYRSPRSPQTSTPRTSDPAMMPLSSNAANTFNGATPAGAIDTPSQLGFATANQSPPFGDTVILHSITSVDGTAVTPQIHARIEKGFFFADHDWTCYRRNYFSVNCSYSLRPHLPSVPLFLTRSTKTGPEPIQGFAISIAAVVDGPGGKSIELVQHTPKRDKAPTSRPEPVKVEPNTSGVLGMFPSSGSHAGLPFAASHLTSQSEYDQSFTTQHSAANTSVNFERIQFKNATANNGKRRAAQQYYHLIVELYAEVRGSLSSDAQFVKIATRISERMVVRGRSPGHYSEDRRTSSSSAGPGGASGSGDSMGGLRSTANSLTGSRGLSTSASLFGNSGSVPGGGSYRSYTSPSTTDGTSQSVSSSSSSIDVSAEHSLEPIIAGEDSGAMDDYTGYHLYSQGMFEPPAHQLRVHSVFKDDRFIEPSAAPFDGEAIRNLGRFSSISEAKRLEREETLATQQPPMFGNPWPNGNIGESGRGCGRLRGVQPSRGYYSDISTAL</sequence>
<dbReference type="OMA" id="VWTCYRR"/>
<feature type="compositionally biased region" description="Low complexity" evidence="3">
    <location>
        <begin position="471"/>
        <end position="489"/>
    </location>
</feature>
<dbReference type="GO" id="GO:0051321">
    <property type="term" value="P:meiotic cell cycle"/>
    <property type="evidence" value="ECO:0007669"/>
    <property type="project" value="TreeGrafter"/>
</dbReference>
<feature type="region of interest" description="Disordered" evidence="3">
    <location>
        <begin position="69"/>
        <end position="142"/>
    </location>
</feature>
<feature type="DNA-binding region" description="NDT80" evidence="2">
    <location>
        <begin position="125"/>
        <end position="410"/>
    </location>
</feature>
<evidence type="ECO:0000256" key="1">
    <source>
        <dbReference type="ARBA" id="ARBA00023125"/>
    </source>
</evidence>
<dbReference type="PANTHER" id="PTHR35144:SF2">
    <property type="entry name" value="MEIOSIS-SPECIFIC TRANSCRIPTION FACTOR NDT80"/>
    <property type="match status" value="1"/>
</dbReference>
<evidence type="ECO:0000256" key="2">
    <source>
        <dbReference type="PROSITE-ProRule" id="PRU00850"/>
    </source>
</evidence>
<dbReference type="InterPro" id="IPR052605">
    <property type="entry name" value="Fungal_trans_regulator"/>
</dbReference>
<keyword evidence="1 2" id="KW-0238">DNA-binding</keyword>